<dbReference type="InterPro" id="IPR013126">
    <property type="entry name" value="Hsp_70_fam"/>
</dbReference>
<dbReference type="Proteomes" id="UP000094527">
    <property type="component" value="Unassembled WGS sequence"/>
</dbReference>
<evidence type="ECO:0000256" key="1">
    <source>
        <dbReference type="ARBA" id="ARBA00007381"/>
    </source>
</evidence>
<dbReference type="InterPro" id="IPR043129">
    <property type="entry name" value="ATPase_NBD"/>
</dbReference>
<dbReference type="GO" id="GO:0005524">
    <property type="term" value="F:ATP binding"/>
    <property type="evidence" value="ECO:0007669"/>
    <property type="project" value="UniProtKB-KW"/>
</dbReference>
<dbReference type="AlphaFoldDB" id="A0A1D2MIW6"/>
<dbReference type="OrthoDB" id="2401965at2759"/>
<organism evidence="4 5">
    <name type="scientific">Orchesella cincta</name>
    <name type="common">Springtail</name>
    <name type="synonym">Podura cincta</name>
    <dbReference type="NCBI Taxonomy" id="48709"/>
    <lineage>
        <taxon>Eukaryota</taxon>
        <taxon>Metazoa</taxon>
        <taxon>Ecdysozoa</taxon>
        <taxon>Arthropoda</taxon>
        <taxon>Hexapoda</taxon>
        <taxon>Collembola</taxon>
        <taxon>Entomobryomorpha</taxon>
        <taxon>Entomobryoidea</taxon>
        <taxon>Orchesellidae</taxon>
        <taxon>Orchesellinae</taxon>
        <taxon>Orchesella</taxon>
    </lineage>
</organism>
<evidence type="ECO:0000256" key="2">
    <source>
        <dbReference type="ARBA" id="ARBA00022741"/>
    </source>
</evidence>
<dbReference type="InterPro" id="IPR018181">
    <property type="entry name" value="Heat_shock_70_CS"/>
</dbReference>
<comment type="caution">
    <text evidence="4">The sequence shown here is derived from an EMBL/GenBank/DDBJ whole genome shotgun (WGS) entry which is preliminary data.</text>
</comment>
<name>A0A1D2MIW6_ORCCI</name>
<dbReference type="EMBL" id="LJIJ01001114">
    <property type="protein sequence ID" value="ODM92946.1"/>
    <property type="molecule type" value="Genomic_DNA"/>
</dbReference>
<gene>
    <name evidence="4" type="ORF">Ocin01_13737</name>
</gene>
<protein>
    <submittedName>
        <fullName evidence="4">Heat shock 70 kDa protein</fullName>
    </submittedName>
</protein>
<accession>A0A1D2MIW6</accession>
<keyword evidence="3" id="KW-0067">ATP-binding</keyword>
<evidence type="ECO:0000313" key="5">
    <source>
        <dbReference type="Proteomes" id="UP000094527"/>
    </source>
</evidence>
<keyword evidence="4" id="KW-0346">Stress response</keyword>
<evidence type="ECO:0000256" key="3">
    <source>
        <dbReference type="ARBA" id="ARBA00022840"/>
    </source>
</evidence>
<reference evidence="4 5" key="1">
    <citation type="journal article" date="2016" name="Genome Biol. Evol.">
        <title>Gene Family Evolution Reflects Adaptation to Soil Environmental Stressors in the Genome of the Collembolan Orchesella cincta.</title>
        <authorList>
            <person name="Faddeeva-Vakhrusheva A."/>
            <person name="Derks M.F."/>
            <person name="Anvar S.Y."/>
            <person name="Agamennone V."/>
            <person name="Suring W."/>
            <person name="Smit S."/>
            <person name="van Straalen N.M."/>
            <person name="Roelofs D."/>
        </authorList>
    </citation>
    <scope>NUCLEOTIDE SEQUENCE [LARGE SCALE GENOMIC DNA]</scope>
    <source>
        <tissue evidence="4">Mixed pool</tissue>
    </source>
</reference>
<keyword evidence="5" id="KW-1185">Reference proteome</keyword>
<proteinExistence type="inferred from homology"/>
<sequence length="94" mass="10790">MQKQVNQSAITRSTARIPLKESKISLLKQALERSFRKYEDENTMKLNWELGAEPAIGIDLGTTYCCVAVFYEGRTIVIRNAEGRNQHQATWLYP</sequence>
<evidence type="ECO:0000313" key="4">
    <source>
        <dbReference type="EMBL" id="ODM92946.1"/>
    </source>
</evidence>
<dbReference type="Gene3D" id="3.30.420.40">
    <property type="match status" value="1"/>
</dbReference>
<dbReference type="Pfam" id="PF00012">
    <property type="entry name" value="HSP70"/>
    <property type="match status" value="1"/>
</dbReference>
<dbReference type="PROSITE" id="PS00297">
    <property type="entry name" value="HSP70_1"/>
    <property type="match status" value="1"/>
</dbReference>
<comment type="similarity">
    <text evidence="1">Belongs to the heat shock protein 70 family.</text>
</comment>
<dbReference type="GO" id="GO:0140662">
    <property type="term" value="F:ATP-dependent protein folding chaperone"/>
    <property type="evidence" value="ECO:0007669"/>
    <property type="project" value="InterPro"/>
</dbReference>
<dbReference type="SUPFAM" id="SSF53067">
    <property type="entry name" value="Actin-like ATPase domain"/>
    <property type="match status" value="1"/>
</dbReference>
<keyword evidence="2" id="KW-0547">Nucleotide-binding</keyword>